<dbReference type="Gene3D" id="3.40.50.1110">
    <property type="entry name" value="SGNH hydrolase"/>
    <property type="match status" value="1"/>
</dbReference>
<name>A0A507ZVH2_9FLAO</name>
<evidence type="ECO:0000313" key="3">
    <source>
        <dbReference type="Proteomes" id="UP000317169"/>
    </source>
</evidence>
<reference evidence="2 3" key="1">
    <citation type="submission" date="2019-06" db="EMBL/GenBank/DDBJ databases">
        <title>Flavibacter putida gen. nov., sp. nov., a novel marine bacterium of the family Flavobacteriaceae isolated from coastal seawater.</title>
        <authorList>
            <person name="Feng X."/>
        </authorList>
    </citation>
    <scope>NUCLEOTIDE SEQUENCE [LARGE SCALE GENOMIC DNA]</scope>
    <source>
        <strain evidence="2 3">PLHSN227</strain>
    </source>
</reference>
<dbReference type="Pfam" id="PF13472">
    <property type="entry name" value="Lipase_GDSL_2"/>
    <property type="match status" value="1"/>
</dbReference>
<dbReference type="InterPro" id="IPR013830">
    <property type="entry name" value="SGNH_hydro"/>
</dbReference>
<proteinExistence type="predicted"/>
<dbReference type="EMBL" id="VIAR01000006">
    <property type="protein sequence ID" value="TQD38795.1"/>
    <property type="molecule type" value="Genomic_DNA"/>
</dbReference>
<gene>
    <name evidence="2" type="ORF">FKR84_07360</name>
</gene>
<accession>A0A507ZVH2</accession>
<dbReference type="GO" id="GO:0016788">
    <property type="term" value="F:hydrolase activity, acting on ester bonds"/>
    <property type="evidence" value="ECO:0007669"/>
    <property type="project" value="UniProtKB-ARBA"/>
</dbReference>
<dbReference type="CDD" id="cd01832">
    <property type="entry name" value="SGNH_hydrolase_like_1"/>
    <property type="match status" value="1"/>
</dbReference>
<dbReference type="InterPro" id="IPR036514">
    <property type="entry name" value="SGNH_hydro_sf"/>
</dbReference>
<dbReference type="OrthoDB" id="158267at2"/>
<dbReference type="Proteomes" id="UP000317169">
    <property type="component" value="Unassembled WGS sequence"/>
</dbReference>
<sequence length="225" mass="25555">MQQFSFLVILSIYFCLGNLQAQEKQSLRYLALGDSYTIGEKVAPQSRWPVQLAKALNKEETEVEETHIIAQTGWRTDNLLNAIDTTSVKGKFDLVSLLIGVNNQYQGKEISQFKSEFEGLLTKAIVKSKEGAKGVFVVSIPDYSVTPFVTVKHNKIRKEIKQYNRIARKMSKKYKIAFVNITPISQKAKKDKSLLAEDGLHPSPKMYAQWVKKIQPVVIEMCKKL</sequence>
<dbReference type="SUPFAM" id="SSF52266">
    <property type="entry name" value="SGNH hydrolase"/>
    <property type="match status" value="1"/>
</dbReference>
<organism evidence="2 3">
    <name type="scientific">Haloflavibacter putidus</name>
    <dbReference type="NCBI Taxonomy" id="2576776"/>
    <lineage>
        <taxon>Bacteria</taxon>
        <taxon>Pseudomonadati</taxon>
        <taxon>Bacteroidota</taxon>
        <taxon>Flavobacteriia</taxon>
        <taxon>Flavobacteriales</taxon>
        <taxon>Flavobacteriaceae</taxon>
        <taxon>Haloflavibacter</taxon>
    </lineage>
</organism>
<comment type="caution">
    <text evidence="2">The sequence shown here is derived from an EMBL/GenBank/DDBJ whole genome shotgun (WGS) entry which is preliminary data.</text>
</comment>
<keyword evidence="2" id="KW-0378">Hydrolase</keyword>
<evidence type="ECO:0000313" key="2">
    <source>
        <dbReference type="EMBL" id="TQD38795.1"/>
    </source>
</evidence>
<dbReference type="AlphaFoldDB" id="A0A507ZVH2"/>
<protein>
    <submittedName>
        <fullName evidence="2">SGNH/GDSL hydrolase family protein</fullName>
    </submittedName>
</protein>
<dbReference type="RefSeq" id="WP_141421653.1">
    <property type="nucleotide sequence ID" value="NZ_VIAR01000006.1"/>
</dbReference>
<evidence type="ECO:0000259" key="1">
    <source>
        <dbReference type="Pfam" id="PF13472"/>
    </source>
</evidence>
<keyword evidence="3" id="KW-1185">Reference proteome</keyword>
<feature type="domain" description="SGNH hydrolase-type esterase" evidence="1">
    <location>
        <begin position="31"/>
        <end position="208"/>
    </location>
</feature>